<dbReference type="AlphaFoldDB" id="A0A5C6E7V9"/>
<keyword evidence="1" id="KW-0472">Membrane</keyword>
<name>A0A5C6E7V9_9BACT</name>
<dbReference type="RefSeq" id="WP_146599088.1">
    <property type="nucleotide sequence ID" value="NZ_SJPY01000002.1"/>
</dbReference>
<gene>
    <name evidence="2" type="ORF">Q31b_15920</name>
</gene>
<evidence type="ECO:0000256" key="1">
    <source>
        <dbReference type="SAM" id="Phobius"/>
    </source>
</evidence>
<accession>A0A5C6E7V9</accession>
<feature type="transmembrane region" description="Helical" evidence="1">
    <location>
        <begin position="102"/>
        <end position="124"/>
    </location>
</feature>
<dbReference type="Proteomes" id="UP000315471">
    <property type="component" value="Unassembled WGS sequence"/>
</dbReference>
<reference evidence="2 3" key="1">
    <citation type="submission" date="2019-02" db="EMBL/GenBank/DDBJ databases">
        <title>Deep-cultivation of Planctomycetes and their phenomic and genomic characterization uncovers novel biology.</title>
        <authorList>
            <person name="Wiegand S."/>
            <person name="Jogler M."/>
            <person name="Boedeker C."/>
            <person name="Pinto D."/>
            <person name="Vollmers J."/>
            <person name="Rivas-Marin E."/>
            <person name="Kohn T."/>
            <person name="Peeters S.H."/>
            <person name="Heuer A."/>
            <person name="Rast P."/>
            <person name="Oberbeckmann S."/>
            <person name="Bunk B."/>
            <person name="Jeske O."/>
            <person name="Meyerdierks A."/>
            <person name="Storesund J.E."/>
            <person name="Kallscheuer N."/>
            <person name="Luecker S."/>
            <person name="Lage O.M."/>
            <person name="Pohl T."/>
            <person name="Merkel B.J."/>
            <person name="Hornburger P."/>
            <person name="Mueller R.-W."/>
            <person name="Bruemmer F."/>
            <person name="Labrenz M."/>
            <person name="Spormann A.M."/>
            <person name="Op Den Camp H."/>
            <person name="Overmann J."/>
            <person name="Amann R."/>
            <person name="Jetten M.S.M."/>
            <person name="Mascher T."/>
            <person name="Medema M.H."/>
            <person name="Devos D.P."/>
            <person name="Kaster A.-K."/>
            <person name="Ovreas L."/>
            <person name="Rohde M."/>
            <person name="Galperin M.Y."/>
            <person name="Jogler C."/>
        </authorList>
    </citation>
    <scope>NUCLEOTIDE SEQUENCE [LARGE SCALE GENOMIC DNA]</scope>
    <source>
        <strain evidence="2 3">Q31b</strain>
    </source>
</reference>
<dbReference type="EMBL" id="SJPY01000002">
    <property type="protein sequence ID" value="TWU44057.1"/>
    <property type="molecule type" value="Genomic_DNA"/>
</dbReference>
<dbReference type="OrthoDB" id="268061at2"/>
<evidence type="ECO:0008006" key="4">
    <source>
        <dbReference type="Google" id="ProtNLM"/>
    </source>
</evidence>
<proteinExistence type="predicted"/>
<keyword evidence="3" id="KW-1185">Reference proteome</keyword>
<comment type="caution">
    <text evidence="2">The sequence shown here is derived from an EMBL/GenBank/DDBJ whole genome shotgun (WGS) entry which is preliminary data.</text>
</comment>
<organism evidence="2 3">
    <name type="scientific">Novipirellula aureliae</name>
    <dbReference type="NCBI Taxonomy" id="2527966"/>
    <lineage>
        <taxon>Bacteria</taxon>
        <taxon>Pseudomonadati</taxon>
        <taxon>Planctomycetota</taxon>
        <taxon>Planctomycetia</taxon>
        <taxon>Pirellulales</taxon>
        <taxon>Pirellulaceae</taxon>
        <taxon>Novipirellula</taxon>
    </lineage>
</organism>
<evidence type="ECO:0000313" key="2">
    <source>
        <dbReference type="EMBL" id="TWU44057.1"/>
    </source>
</evidence>
<sequence>MMSDSERLLSDDSPIDPDDELLVAYVDGELSIPDRDALEQRLLNDEALRLRLQALQQGWDLLDNFSPSNPSEQLVESTMELVVADLVKTKPKPTSAMGRNRWAIGTASITFCAMIITAAAIFSIQHSRYNRELIDLGLAENLDAYYDGRDLQLMRDLSLNDSWTNMIATLKEVGSLTLPTPLVADKPIAEREATLRELPLADRAALDARWKRFTRLDETQQEQIRKTADAVSKAPDPQRLLETMQAYTIWHESLPSNLRDGIKSDKMDERREALRRAIEETQIQASKQSGKVLSDETVEQIQFALNLILNQRIALDQPELSRFRSRMRRSVDPDQVDRITIAAIVFGNRLGANDSRGGSNSEPRPPRLGFLRNSRDRLEPLTRDELAMIEYVLSEEDQQMLDTIAGVPRNPVMVTETLRIWAEETVIRNFPSREKDHRSLLDRYEQIDDPEQREVLDLLPPAEMLDHLTP</sequence>
<evidence type="ECO:0000313" key="3">
    <source>
        <dbReference type="Proteomes" id="UP000315471"/>
    </source>
</evidence>
<keyword evidence="1" id="KW-0812">Transmembrane</keyword>
<keyword evidence="1" id="KW-1133">Transmembrane helix</keyword>
<protein>
    <recommendedName>
        <fullName evidence="4">Zinc-finger domain-containing protein</fullName>
    </recommendedName>
</protein>